<dbReference type="NCBIfam" id="TIGR00976">
    <property type="entry name" value="CocE_NonD"/>
    <property type="match status" value="1"/>
</dbReference>
<dbReference type="Pfam" id="PF08530">
    <property type="entry name" value="PepX_C"/>
    <property type="match status" value="1"/>
</dbReference>
<dbReference type="Gene3D" id="3.40.50.1820">
    <property type="entry name" value="alpha/beta hydrolase"/>
    <property type="match status" value="1"/>
</dbReference>
<organism evidence="3 4">
    <name type="scientific">Brevundimonas subvibrioides</name>
    <dbReference type="NCBI Taxonomy" id="74313"/>
    <lineage>
        <taxon>Bacteria</taxon>
        <taxon>Pseudomonadati</taxon>
        <taxon>Pseudomonadota</taxon>
        <taxon>Alphaproteobacteria</taxon>
        <taxon>Caulobacterales</taxon>
        <taxon>Caulobacteraceae</taxon>
        <taxon>Brevundimonas</taxon>
    </lineage>
</organism>
<evidence type="ECO:0000313" key="3">
    <source>
        <dbReference type="EMBL" id="OYX56241.1"/>
    </source>
</evidence>
<feature type="domain" description="Xaa-Pro dipeptidyl-peptidase C-terminal" evidence="2">
    <location>
        <begin position="335"/>
        <end position="612"/>
    </location>
</feature>
<dbReference type="Pfam" id="PF02129">
    <property type="entry name" value="Peptidase_S15"/>
    <property type="match status" value="1"/>
</dbReference>
<keyword evidence="1 3" id="KW-0378">Hydrolase</keyword>
<proteinExistence type="predicted"/>
<name>A0A258HGX9_9CAUL</name>
<dbReference type="SUPFAM" id="SSF49785">
    <property type="entry name" value="Galactose-binding domain-like"/>
    <property type="match status" value="1"/>
</dbReference>
<comment type="caution">
    <text evidence="3">The sequence shown here is derived from an EMBL/GenBank/DDBJ whole genome shotgun (WGS) entry which is preliminary data.</text>
</comment>
<gene>
    <name evidence="3" type="ORF">B7Y86_11020</name>
</gene>
<dbReference type="Proteomes" id="UP000216147">
    <property type="component" value="Unassembled WGS sequence"/>
</dbReference>
<dbReference type="InterPro" id="IPR050585">
    <property type="entry name" value="Xaa-Pro_dipeptidyl-ppase/CocE"/>
</dbReference>
<evidence type="ECO:0000259" key="2">
    <source>
        <dbReference type="SMART" id="SM00939"/>
    </source>
</evidence>
<dbReference type="Gene3D" id="2.60.120.260">
    <property type="entry name" value="Galactose-binding domain-like"/>
    <property type="match status" value="1"/>
</dbReference>
<accession>A0A258HGX9</accession>
<dbReference type="Gene3D" id="1.10.3020.10">
    <property type="entry name" value="alpha-amino acid ester hydrolase ( Helical cap domain)"/>
    <property type="match status" value="1"/>
</dbReference>
<dbReference type="InterPro" id="IPR000383">
    <property type="entry name" value="Xaa-Pro-like_dom"/>
</dbReference>
<evidence type="ECO:0000256" key="1">
    <source>
        <dbReference type="ARBA" id="ARBA00022801"/>
    </source>
</evidence>
<dbReference type="SUPFAM" id="SSF53474">
    <property type="entry name" value="alpha/beta-Hydrolases"/>
    <property type="match status" value="1"/>
</dbReference>
<dbReference type="PANTHER" id="PTHR43056">
    <property type="entry name" value="PEPTIDASE S9 PROLYL OLIGOPEPTIDASE"/>
    <property type="match status" value="1"/>
</dbReference>
<protein>
    <submittedName>
        <fullName evidence="3">Antibiotic hydrolase</fullName>
    </submittedName>
</protein>
<dbReference type="InterPro" id="IPR005674">
    <property type="entry name" value="CocE/Ser_esterase"/>
</dbReference>
<dbReference type="GO" id="GO:0008239">
    <property type="term" value="F:dipeptidyl-peptidase activity"/>
    <property type="evidence" value="ECO:0007669"/>
    <property type="project" value="InterPro"/>
</dbReference>
<evidence type="ECO:0000313" key="4">
    <source>
        <dbReference type="Proteomes" id="UP000216147"/>
    </source>
</evidence>
<sequence length="619" mass="66815">MSAAPHPGPGEDIVVLRDVMAAMRDGVRLAADIYLPAGAGPFSVILERTPYDKRGTNHADRTAADPTPRSKPEVAADFARAGYAYVLQDCRGRSASEGVFSKYLNEADDGYDTLSWIADQPWCDGRIGMTGLSYSAHVQAAVAALGHPALAAMFMDSGGFSSGYHSGIRQGGAFELKQLTWAYKHALQAPATAADPARRAALEAEDIGAWVRVNPWLPGHSPLTAAPEYQDFIVQMWARETFGPFWTQPDLCASAHYPRFTDAPMVFMSSWYDPYALAATENFAALSRMKAGPVRLVMGPWTHGQRSVTFAGDADFGPEATLDGHLADDYLRLRLDWFDRHLRRDPAVADPLSSPVRLFVMGGGTGRRTAQDRLDHGGRWRDEADWPPPAVEATAFHLSGDGGLSRAIPEAGERSWRHDPDNPVPTIGGAIASGAPLMEAGGFDQRETSDLYGASMPGRALADRDDVVSFQTEVLTQAVEVTGPVSARLWISASALDCDVMIKLVDVYPPSADYPEGYALNLTHGVLRLRFRDGFEAAHPMRPGEVYGVDIKAFPTSNLFAAGHRIRLDVSASNFPHFDVNPGTGVRAGEASDPVAAICAVHFGPDTPSHIVLPIRPIA</sequence>
<dbReference type="InterPro" id="IPR029058">
    <property type="entry name" value="AB_hydrolase_fold"/>
</dbReference>
<dbReference type="AlphaFoldDB" id="A0A258HGX9"/>
<reference evidence="3 4" key="1">
    <citation type="submission" date="2017-03" db="EMBL/GenBank/DDBJ databases">
        <title>Lifting the veil on microbial sulfur biogeochemistry in mining wastewaters.</title>
        <authorList>
            <person name="Kantor R.S."/>
            <person name="Colenbrander Nelson T."/>
            <person name="Marshall S."/>
            <person name="Bennett D."/>
            <person name="Apte S."/>
            <person name="Camacho D."/>
            <person name="Thomas B.C."/>
            <person name="Warren L.A."/>
            <person name="Banfield J.F."/>
        </authorList>
    </citation>
    <scope>NUCLEOTIDE SEQUENCE [LARGE SCALE GENOMIC DNA]</scope>
    <source>
        <strain evidence="3">32-68-21</strain>
    </source>
</reference>
<dbReference type="PANTHER" id="PTHR43056:SF10">
    <property type="entry name" value="COCE_NOND FAMILY, PUTATIVE (AFU_ORTHOLOGUE AFUA_7G00600)-RELATED"/>
    <property type="match status" value="1"/>
</dbReference>
<dbReference type="SMART" id="SM00939">
    <property type="entry name" value="PepX_C"/>
    <property type="match status" value="1"/>
</dbReference>
<dbReference type="InterPro" id="IPR013736">
    <property type="entry name" value="Xaa-Pro_dipept_C"/>
</dbReference>
<dbReference type="InterPro" id="IPR008979">
    <property type="entry name" value="Galactose-bd-like_sf"/>
</dbReference>
<dbReference type="EMBL" id="NCEQ01000009">
    <property type="protein sequence ID" value="OYX56241.1"/>
    <property type="molecule type" value="Genomic_DNA"/>
</dbReference>